<dbReference type="Proteomes" id="UP000887578">
    <property type="component" value="Unplaced"/>
</dbReference>
<evidence type="ECO:0000256" key="1">
    <source>
        <dbReference type="SAM" id="SignalP"/>
    </source>
</evidence>
<dbReference type="WBParaSite" id="PDA_v2.g26752.t1">
    <property type="protein sequence ID" value="PDA_v2.g26752.t1"/>
    <property type="gene ID" value="PDA_v2.g26752"/>
</dbReference>
<proteinExistence type="predicted"/>
<evidence type="ECO:0000313" key="3">
    <source>
        <dbReference type="WBParaSite" id="PDA_v2.g26752.t1"/>
    </source>
</evidence>
<dbReference type="AlphaFoldDB" id="A0A914Q5Q1"/>
<organism evidence="2 3">
    <name type="scientific">Panagrolaimus davidi</name>
    <dbReference type="NCBI Taxonomy" id="227884"/>
    <lineage>
        <taxon>Eukaryota</taxon>
        <taxon>Metazoa</taxon>
        <taxon>Ecdysozoa</taxon>
        <taxon>Nematoda</taxon>
        <taxon>Chromadorea</taxon>
        <taxon>Rhabditida</taxon>
        <taxon>Tylenchina</taxon>
        <taxon>Panagrolaimomorpha</taxon>
        <taxon>Panagrolaimoidea</taxon>
        <taxon>Panagrolaimidae</taxon>
        <taxon>Panagrolaimus</taxon>
    </lineage>
</organism>
<evidence type="ECO:0000313" key="2">
    <source>
        <dbReference type="Proteomes" id="UP000887578"/>
    </source>
</evidence>
<protein>
    <submittedName>
        <fullName evidence="3">Uncharacterized protein</fullName>
    </submittedName>
</protein>
<keyword evidence="1" id="KW-0732">Signal</keyword>
<sequence>MYSRYAVLIFVVFPAIVAGATYTDAVARKMLTDAGITIVSSGGCSDQNNAHCTSLTGIHSEVINGAYGIIVFKKKSGCAIEVTGGTEIGHAAGTYSHHNGWKLDIHMTSCMTKYIEKNFQKVNPTHWKEPGSGYIFYNENNHWDCCFHAGCAV</sequence>
<name>A0A914Q5Q1_9BILA</name>
<keyword evidence="2" id="KW-1185">Reference proteome</keyword>
<accession>A0A914Q5Q1</accession>
<feature type="signal peptide" evidence="1">
    <location>
        <begin position="1"/>
        <end position="19"/>
    </location>
</feature>
<reference evidence="3" key="1">
    <citation type="submission" date="2022-11" db="UniProtKB">
        <authorList>
            <consortium name="WormBaseParasite"/>
        </authorList>
    </citation>
    <scope>IDENTIFICATION</scope>
</reference>
<feature type="chain" id="PRO_5036826018" evidence="1">
    <location>
        <begin position="20"/>
        <end position="153"/>
    </location>
</feature>